<evidence type="ECO:0000256" key="1">
    <source>
        <dbReference type="ARBA" id="ARBA00022448"/>
    </source>
</evidence>
<dbReference type="PANTHER" id="PTHR42711:SF4">
    <property type="entry name" value="ABC TRANSPORTER RELATED"/>
    <property type="match status" value="1"/>
</dbReference>
<evidence type="ECO:0000259" key="4">
    <source>
        <dbReference type="PROSITE" id="PS50893"/>
    </source>
</evidence>
<gene>
    <name evidence="5" type="ORF">A3F08_03220</name>
</gene>
<dbReference type="InterPro" id="IPR003439">
    <property type="entry name" value="ABC_transporter-like_ATP-bd"/>
</dbReference>
<dbReference type="InterPro" id="IPR050763">
    <property type="entry name" value="ABC_transporter_ATP-binding"/>
</dbReference>
<organism evidence="5 6">
    <name type="scientific">Candidatus Berkelbacteria bacterium RIFCSPHIGHO2_12_FULL_36_9</name>
    <dbReference type="NCBI Taxonomy" id="1797469"/>
    <lineage>
        <taxon>Bacteria</taxon>
        <taxon>Candidatus Berkelbacteria</taxon>
    </lineage>
</organism>
<dbReference type="GO" id="GO:0016887">
    <property type="term" value="F:ATP hydrolysis activity"/>
    <property type="evidence" value="ECO:0007669"/>
    <property type="project" value="InterPro"/>
</dbReference>
<dbReference type="GO" id="GO:0005524">
    <property type="term" value="F:ATP binding"/>
    <property type="evidence" value="ECO:0007669"/>
    <property type="project" value="UniProtKB-KW"/>
</dbReference>
<dbReference type="SMART" id="SM00382">
    <property type="entry name" value="AAA"/>
    <property type="match status" value="1"/>
</dbReference>
<evidence type="ECO:0000256" key="2">
    <source>
        <dbReference type="ARBA" id="ARBA00022741"/>
    </source>
</evidence>
<keyword evidence="2" id="KW-0547">Nucleotide-binding</keyword>
<evidence type="ECO:0000256" key="3">
    <source>
        <dbReference type="ARBA" id="ARBA00022840"/>
    </source>
</evidence>
<dbReference type="Gene3D" id="3.40.50.300">
    <property type="entry name" value="P-loop containing nucleotide triphosphate hydrolases"/>
    <property type="match status" value="1"/>
</dbReference>
<dbReference type="Proteomes" id="UP000176451">
    <property type="component" value="Unassembled WGS sequence"/>
</dbReference>
<dbReference type="EMBL" id="MEZV01000004">
    <property type="protein sequence ID" value="OGD67896.1"/>
    <property type="molecule type" value="Genomic_DNA"/>
</dbReference>
<accession>A0A1F5EL05</accession>
<name>A0A1F5EL05_9BACT</name>
<dbReference type="PANTHER" id="PTHR42711">
    <property type="entry name" value="ABC TRANSPORTER ATP-BINDING PROTEIN"/>
    <property type="match status" value="1"/>
</dbReference>
<dbReference type="SUPFAM" id="SSF52540">
    <property type="entry name" value="P-loop containing nucleoside triphosphate hydrolases"/>
    <property type="match status" value="1"/>
</dbReference>
<comment type="caution">
    <text evidence="5">The sequence shown here is derived from an EMBL/GenBank/DDBJ whole genome shotgun (WGS) entry which is preliminary data.</text>
</comment>
<proteinExistence type="predicted"/>
<evidence type="ECO:0000313" key="6">
    <source>
        <dbReference type="Proteomes" id="UP000176451"/>
    </source>
</evidence>
<reference evidence="5 6" key="1">
    <citation type="journal article" date="2016" name="Nat. Commun.">
        <title>Thousands of microbial genomes shed light on interconnected biogeochemical processes in an aquifer system.</title>
        <authorList>
            <person name="Anantharaman K."/>
            <person name="Brown C.T."/>
            <person name="Hug L.A."/>
            <person name="Sharon I."/>
            <person name="Castelle C.J."/>
            <person name="Probst A.J."/>
            <person name="Thomas B.C."/>
            <person name="Singh A."/>
            <person name="Wilkins M.J."/>
            <person name="Karaoz U."/>
            <person name="Brodie E.L."/>
            <person name="Williams K.H."/>
            <person name="Hubbard S.S."/>
            <person name="Banfield J.F."/>
        </authorList>
    </citation>
    <scope>NUCLEOTIDE SEQUENCE [LARGE SCALE GENOMIC DNA]</scope>
</reference>
<dbReference type="STRING" id="1797469.A3F08_03220"/>
<dbReference type="InterPro" id="IPR003593">
    <property type="entry name" value="AAA+_ATPase"/>
</dbReference>
<dbReference type="InterPro" id="IPR027417">
    <property type="entry name" value="P-loop_NTPase"/>
</dbReference>
<dbReference type="PROSITE" id="PS50893">
    <property type="entry name" value="ABC_TRANSPORTER_2"/>
    <property type="match status" value="1"/>
</dbReference>
<dbReference type="AlphaFoldDB" id="A0A1F5EL05"/>
<evidence type="ECO:0000313" key="5">
    <source>
        <dbReference type="EMBL" id="OGD67896.1"/>
    </source>
</evidence>
<sequence>MLIIEVKNLTKTFKNYKKPAGFWGSVKSLFHRQTITTKAVNNISFEISEGEFVGFLGPNGAGKTTTLKVLSGILHPDSGEVKILGHTPWLREEKLQKQIGIVMGQKDQLIWDIPPIDSYLLFKEIYEIPDDNFKKRLDELSALLDLKEVLNTPLRKLSLGQRMKCELIGAILHNPRVLFLDEPTIGLDVVSKKKMWDFLKKYNEREKTTIILTSHYMEDIKRLCKRVIIIDKGTHVYDGTLQKLMDKYVKNKTISVVFENEIDEKKLSEVGRIIEKEDFKYELSIPKAKISTAAATILNKFAVDDISISAPEAEEVNREIFEKNKK</sequence>
<protein>
    <submittedName>
        <fullName evidence="5">ABC transporter</fullName>
    </submittedName>
</protein>
<keyword evidence="3" id="KW-0067">ATP-binding</keyword>
<dbReference type="Pfam" id="PF00005">
    <property type="entry name" value="ABC_tran"/>
    <property type="match status" value="1"/>
</dbReference>
<keyword evidence="1" id="KW-0813">Transport</keyword>
<feature type="domain" description="ABC transporter" evidence="4">
    <location>
        <begin position="4"/>
        <end position="257"/>
    </location>
</feature>